<dbReference type="GO" id="GO:0022857">
    <property type="term" value="F:transmembrane transporter activity"/>
    <property type="evidence" value="ECO:0007669"/>
    <property type="project" value="InterPro"/>
</dbReference>
<dbReference type="InterPro" id="IPR011701">
    <property type="entry name" value="MFS"/>
</dbReference>
<evidence type="ECO:0000313" key="8">
    <source>
        <dbReference type="EMBL" id="CDF40028.1"/>
    </source>
</evidence>
<feature type="transmembrane region" description="Helical" evidence="6">
    <location>
        <begin position="118"/>
        <end position="138"/>
    </location>
</feature>
<dbReference type="InterPro" id="IPR005828">
    <property type="entry name" value="MFS_sugar_transport-like"/>
</dbReference>
<feature type="transmembrane region" description="Helical" evidence="6">
    <location>
        <begin position="292"/>
        <end position="311"/>
    </location>
</feature>
<dbReference type="KEGG" id="ccp:CHC_T00000628001"/>
<keyword evidence="9" id="KW-1185">Reference proteome</keyword>
<feature type="domain" description="Major facilitator superfamily (MFS) profile" evidence="7">
    <location>
        <begin position="53"/>
        <end position="531"/>
    </location>
</feature>
<evidence type="ECO:0000256" key="4">
    <source>
        <dbReference type="ARBA" id="ARBA00022989"/>
    </source>
</evidence>
<feature type="transmembrane region" description="Helical" evidence="6">
    <location>
        <begin position="89"/>
        <end position="111"/>
    </location>
</feature>
<name>R7QQM6_CHOCR</name>
<dbReference type="EMBL" id="HG002110">
    <property type="protein sequence ID" value="CDF40028.1"/>
    <property type="molecule type" value="Genomic_DNA"/>
</dbReference>
<dbReference type="PhylomeDB" id="R7QQM6"/>
<dbReference type="OMA" id="PTWIGVC"/>
<feature type="transmembrane region" description="Helical" evidence="6">
    <location>
        <begin position="176"/>
        <end position="198"/>
    </location>
</feature>
<dbReference type="RefSeq" id="XP_005710322.1">
    <property type="nucleotide sequence ID" value="XM_005710265.1"/>
</dbReference>
<feature type="transmembrane region" description="Helical" evidence="6">
    <location>
        <begin position="204"/>
        <end position="225"/>
    </location>
</feature>
<evidence type="ECO:0000256" key="5">
    <source>
        <dbReference type="ARBA" id="ARBA00023136"/>
    </source>
</evidence>
<evidence type="ECO:0000256" key="2">
    <source>
        <dbReference type="ARBA" id="ARBA00022448"/>
    </source>
</evidence>
<dbReference type="PANTHER" id="PTHR23511:SF5">
    <property type="entry name" value="MAJOR FACILITATOR-TYPE TRANSPORTER HXNZ-RELATED"/>
    <property type="match status" value="1"/>
</dbReference>
<gene>
    <name evidence="8" type="ORF">CHC_T00000628001</name>
</gene>
<dbReference type="InterPro" id="IPR020846">
    <property type="entry name" value="MFS_dom"/>
</dbReference>
<dbReference type="PROSITE" id="PS50850">
    <property type="entry name" value="MFS"/>
    <property type="match status" value="1"/>
</dbReference>
<evidence type="ECO:0000313" key="9">
    <source>
        <dbReference type="Proteomes" id="UP000012073"/>
    </source>
</evidence>
<dbReference type="GO" id="GO:0016020">
    <property type="term" value="C:membrane"/>
    <property type="evidence" value="ECO:0007669"/>
    <property type="project" value="UniProtKB-SubCell"/>
</dbReference>
<keyword evidence="3 6" id="KW-0812">Transmembrane</keyword>
<keyword evidence="5 6" id="KW-0472">Membrane</keyword>
<feature type="transmembrane region" description="Helical" evidence="6">
    <location>
        <begin position="509"/>
        <end position="528"/>
    </location>
</feature>
<proteinExistence type="predicted"/>
<feature type="transmembrane region" description="Helical" evidence="6">
    <location>
        <begin position="420"/>
        <end position="439"/>
    </location>
</feature>
<reference evidence="9" key="1">
    <citation type="journal article" date="2013" name="Proc. Natl. Acad. Sci. U.S.A.">
        <title>Genome structure and metabolic features in the red seaweed Chondrus crispus shed light on evolution of the Archaeplastida.</title>
        <authorList>
            <person name="Collen J."/>
            <person name="Porcel B."/>
            <person name="Carre W."/>
            <person name="Ball S.G."/>
            <person name="Chaparro C."/>
            <person name="Tonon T."/>
            <person name="Barbeyron T."/>
            <person name="Michel G."/>
            <person name="Noel B."/>
            <person name="Valentin K."/>
            <person name="Elias M."/>
            <person name="Artiguenave F."/>
            <person name="Arun A."/>
            <person name="Aury J.M."/>
            <person name="Barbosa-Neto J.F."/>
            <person name="Bothwell J.H."/>
            <person name="Bouget F.Y."/>
            <person name="Brillet L."/>
            <person name="Cabello-Hurtado F."/>
            <person name="Capella-Gutierrez S."/>
            <person name="Charrier B."/>
            <person name="Cladiere L."/>
            <person name="Cock J.M."/>
            <person name="Coelho S.M."/>
            <person name="Colleoni C."/>
            <person name="Czjzek M."/>
            <person name="Da Silva C."/>
            <person name="Delage L."/>
            <person name="Denoeud F."/>
            <person name="Deschamps P."/>
            <person name="Dittami S.M."/>
            <person name="Gabaldon T."/>
            <person name="Gachon C.M."/>
            <person name="Groisillier A."/>
            <person name="Herve C."/>
            <person name="Jabbari K."/>
            <person name="Katinka M."/>
            <person name="Kloareg B."/>
            <person name="Kowalczyk N."/>
            <person name="Labadie K."/>
            <person name="Leblanc C."/>
            <person name="Lopez P.J."/>
            <person name="McLachlan D.H."/>
            <person name="Meslet-Cladiere L."/>
            <person name="Moustafa A."/>
            <person name="Nehr Z."/>
            <person name="Nyvall Collen P."/>
            <person name="Panaud O."/>
            <person name="Partensky F."/>
            <person name="Poulain J."/>
            <person name="Rensing S.A."/>
            <person name="Rousvoal S."/>
            <person name="Samson G."/>
            <person name="Symeonidi A."/>
            <person name="Weissenbach J."/>
            <person name="Zambounis A."/>
            <person name="Wincker P."/>
            <person name="Boyen C."/>
        </authorList>
    </citation>
    <scope>NUCLEOTIDE SEQUENCE [LARGE SCALE GENOMIC DNA]</scope>
    <source>
        <strain evidence="9">cv. Stackhouse</strain>
    </source>
</reference>
<sequence length="588" mass="64459">MTGTADPSTARIPNYERLASAVEEDPPLFSSQQSYTVEEAISHIGVGNFQYGLLAMTGLCWTAESMEMLLLSFIKAPLQCQWHITDPQAAMITTSVGIGMLLGATSWGLIGDRYGRRVGFIASTVFTAVFGVLSAFSVNHAMLVVSRGLTGFGIGGVPVSFSLMMEFLPVEHRGTWGMGIALFWSVGAIFESAVAMYVIPNLGWRWLIVISSIPLFLVLLCSYWLTESPRWLISKGHVDRAQAAVDLVATRNNRPLPPGRLEIPDLVHEELRRTPSRFGQTGELWRRGARSLVTKIWFIWFVSAFIYYGLITLQPELMINENSGKRCHYAQRECAALPTQERCATNEICSWKPATAGTGMCGIPSIARVARADVPEAVDSPCTNQLSQADFRATLGASVGEMPGLLIAFATIDTIGRRPVLGYMLGGVSIGFVLLLACLGRGAEALVFFIARGLSSGVFQTIYIYTNEVYPAIVRTTAMGLASSMARIGLITTPFVSQYLVNNHHAAAMWIYFATSALAVFGVILLPIETTRRPLLSSMDELIEILRMGGDRVDNSMTESQSFAKDPSASWWIRMFRWRARVDGLTAS</sequence>
<evidence type="ECO:0000256" key="1">
    <source>
        <dbReference type="ARBA" id="ARBA00004141"/>
    </source>
</evidence>
<dbReference type="Pfam" id="PF07690">
    <property type="entry name" value="MFS_1"/>
    <property type="match status" value="1"/>
</dbReference>
<feature type="transmembrane region" description="Helical" evidence="6">
    <location>
        <begin position="144"/>
        <end position="164"/>
    </location>
</feature>
<dbReference type="Proteomes" id="UP000012073">
    <property type="component" value="Unassembled WGS sequence"/>
</dbReference>
<protein>
    <recommendedName>
        <fullName evidence="7">Major facilitator superfamily (MFS) profile domain-containing protein</fullName>
    </recommendedName>
</protein>
<dbReference type="GeneID" id="17318046"/>
<dbReference type="Gramene" id="CDF40028">
    <property type="protein sequence ID" value="CDF40028"/>
    <property type="gene ID" value="CHC_T00000628001"/>
</dbReference>
<dbReference type="OrthoDB" id="4693at2759"/>
<accession>R7QQM6</accession>
<dbReference type="InterPro" id="IPR036259">
    <property type="entry name" value="MFS_trans_sf"/>
</dbReference>
<evidence type="ECO:0000256" key="3">
    <source>
        <dbReference type="ARBA" id="ARBA00022692"/>
    </source>
</evidence>
<dbReference type="PANTHER" id="PTHR23511">
    <property type="entry name" value="SYNAPTIC VESICLE GLYCOPROTEIN 2"/>
    <property type="match status" value="1"/>
</dbReference>
<dbReference type="AlphaFoldDB" id="R7QQM6"/>
<dbReference type="Pfam" id="PF00083">
    <property type="entry name" value="Sugar_tr"/>
    <property type="match status" value="1"/>
</dbReference>
<comment type="subcellular location">
    <subcellularLocation>
        <location evidence="1">Membrane</location>
        <topology evidence="1">Multi-pass membrane protein</topology>
    </subcellularLocation>
</comment>
<evidence type="ECO:0000259" key="7">
    <source>
        <dbReference type="PROSITE" id="PS50850"/>
    </source>
</evidence>
<dbReference type="Gene3D" id="1.20.1250.20">
    <property type="entry name" value="MFS general substrate transporter like domains"/>
    <property type="match status" value="1"/>
</dbReference>
<keyword evidence="2" id="KW-0813">Transport</keyword>
<organism evidence="8 9">
    <name type="scientific">Chondrus crispus</name>
    <name type="common">Carrageen Irish moss</name>
    <name type="synonym">Polymorpha crispa</name>
    <dbReference type="NCBI Taxonomy" id="2769"/>
    <lineage>
        <taxon>Eukaryota</taxon>
        <taxon>Rhodophyta</taxon>
        <taxon>Florideophyceae</taxon>
        <taxon>Rhodymeniophycidae</taxon>
        <taxon>Gigartinales</taxon>
        <taxon>Gigartinaceae</taxon>
        <taxon>Chondrus</taxon>
    </lineage>
</organism>
<dbReference type="SUPFAM" id="SSF103473">
    <property type="entry name" value="MFS general substrate transporter"/>
    <property type="match status" value="1"/>
</dbReference>
<evidence type="ECO:0000256" key="6">
    <source>
        <dbReference type="SAM" id="Phobius"/>
    </source>
</evidence>
<keyword evidence="4 6" id="KW-1133">Transmembrane helix</keyword>